<accession>A0ACD5Y517</accession>
<sequence>MIIPVDTQDAATQSKQMEEILPARLTEVISTNEASGTAELHAIDFYNLRSVDNTAKARKKQQQRAREERIRNRRLRKQREIREAEETVERALKIREELHREALKSEEEMKGKEDLCYYTPRWRKAVPIAEVINPLPDFEWVPYESNDEFGRVSELKRTSWRVEEFTLELARCTVGLESFAGKKQLFSCSGTIVEFLTGIGYVVTSASLVRWPHEDKQADELKINVYLPSGETLEGTVSNVDFFYNICVVEVPSTLQMPTKSFSSDTRIFNFYERRSRDVVALGQLCKPWSLNVALGKLIPRRSQFDCEELLVSSCRISKRGVGGPLMDFDGNIIGMNFYDKKETPFLPGFIVLKCLQHFNDFKYVFHYLCFVKRKYHVGLHFLTHTLNHSSDYQNILCLTLL</sequence>
<organism evidence="1 2">
    <name type="scientific">Avena sativa</name>
    <name type="common">Oat</name>
    <dbReference type="NCBI Taxonomy" id="4498"/>
    <lineage>
        <taxon>Eukaryota</taxon>
        <taxon>Viridiplantae</taxon>
        <taxon>Streptophyta</taxon>
        <taxon>Embryophyta</taxon>
        <taxon>Tracheophyta</taxon>
        <taxon>Spermatophyta</taxon>
        <taxon>Magnoliopsida</taxon>
        <taxon>Liliopsida</taxon>
        <taxon>Poales</taxon>
        <taxon>Poaceae</taxon>
        <taxon>BOP clade</taxon>
        <taxon>Pooideae</taxon>
        <taxon>Poodae</taxon>
        <taxon>Poeae</taxon>
        <taxon>Poeae Chloroplast Group 1 (Aveneae type)</taxon>
        <taxon>Aveninae</taxon>
        <taxon>Avena</taxon>
    </lineage>
</organism>
<reference evidence="1" key="1">
    <citation type="submission" date="2021-05" db="EMBL/GenBank/DDBJ databases">
        <authorList>
            <person name="Scholz U."/>
            <person name="Mascher M."/>
            <person name="Fiebig A."/>
        </authorList>
    </citation>
    <scope>NUCLEOTIDE SEQUENCE [LARGE SCALE GENOMIC DNA]</scope>
</reference>
<reference evidence="1" key="2">
    <citation type="submission" date="2025-09" db="UniProtKB">
        <authorList>
            <consortium name="EnsemblPlants"/>
        </authorList>
    </citation>
    <scope>IDENTIFICATION</scope>
</reference>
<evidence type="ECO:0000313" key="2">
    <source>
        <dbReference type="Proteomes" id="UP001732700"/>
    </source>
</evidence>
<evidence type="ECO:0000313" key="1">
    <source>
        <dbReference type="EnsemblPlants" id="AVESA.00010b.r2.5CG0888010.2.CDS"/>
    </source>
</evidence>
<dbReference type="EnsemblPlants" id="AVESA.00010b.r2.5CG0888010.2">
    <property type="protein sequence ID" value="AVESA.00010b.r2.5CG0888010.2.CDS"/>
    <property type="gene ID" value="AVESA.00010b.r2.5CG0888010"/>
</dbReference>
<proteinExistence type="predicted"/>
<dbReference type="Proteomes" id="UP001732700">
    <property type="component" value="Chromosome 5C"/>
</dbReference>
<keyword evidence="2" id="KW-1185">Reference proteome</keyword>
<name>A0ACD5Y517_AVESA</name>
<protein>
    <submittedName>
        <fullName evidence="1">Uncharacterized protein</fullName>
    </submittedName>
</protein>